<protein>
    <submittedName>
        <fullName evidence="1">Uncharacterized protein</fullName>
    </submittedName>
</protein>
<dbReference type="AlphaFoldDB" id="A0A6M4GRN2"/>
<gene>
    <name evidence="1" type="ORF">DSM104443_00786</name>
</gene>
<proteinExistence type="predicted"/>
<reference evidence="1 2" key="1">
    <citation type="submission" date="2020-04" db="EMBL/GenBank/DDBJ databases">
        <title>Usitatibacter rugosus gen. nov., sp. nov. and Usitatibacter palustris sp. nov., novel members of Usitatibacteraceae fam. nov. within the order Nitrosomonadales isolated from soil.</title>
        <authorList>
            <person name="Huber K.J."/>
            <person name="Neumann-Schaal M."/>
            <person name="Geppert A."/>
            <person name="Luckner M."/>
            <person name="Wanner G."/>
            <person name="Overmann J."/>
        </authorList>
    </citation>
    <scope>NUCLEOTIDE SEQUENCE [LARGE SCALE GENOMIC DNA]</scope>
    <source>
        <strain evidence="1 2">0125_3</strain>
    </source>
</reference>
<dbReference type="KEGG" id="uru:DSM104443_00786"/>
<evidence type="ECO:0000313" key="2">
    <source>
        <dbReference type="Proteomes" id="UP000501534"/>
    </source>
</evidence>
<name>A0A6M4GRN2_9PROT</name>
<dbReference type="RefSeq" id="WP_171089695.1">
    <property type="nucleotide sequence ID" value="NZ_CP053069.1"/>
</dbReference>
<dbReference type="EMBL" id="CP053069">
    <property type="protein sequence ID" value="QJR09736.1"/>
    <property type="molecule type" value="Genomic_DNA"/>
</dbReference>
<keyword evidence="2" id="KW-1185">Reference proteome</keyword>
<evidence type="ECO:0000313" key="1">
    <source>
        <dbReference type="EMBL" id="QJR09736.1"/>
    </source>
</evidence>
<sequence>MRGKGRCAGSRIALAVLAASLSSCVVSDVDARLESVRVVSLAEESHWESPSSGMRADQAFALKIEVSSETDLVRLRGKMGLNIRNEVRSCVVDVAEGPQWENVSDLRVSDRWLEGGEFVGGERNLDKYRRPDGRISYFLYVPLAGDETRAYRRRLEERWPRGDPPLYDPNATFADLCVVLIGRGIMGNEMSAPTLVVRREAIDEALARSR</sequence>
<organism evidence="1 2">
    <name type="scientific">Usitatibacter rugosus</name>
    <dbReference type="NCBI Taxonomy" id="2732067"/>
    <lineage>
        <taxon>Bacteria</taxon>
        <taxon>Pseudomonadati</taxon>
        <taxon>Pseudomonadota</taxon>
        <taxon>Betaproteobacteria</taxon>
        <taxon>Nitrosomonadales</taxon>
        <taxon>Usitatibacteraceae</taxon>
        <taxon>Usitatibacter</taxon>
    </lineage>
</organism>
<dbReference type="PROSITE" id="PS51257">
    <property type="entry name" value="PROKAR_LIPOPROTEIN"/>
    <property type="match status" value="1"/>
</dbReference>
<accession>A0A6M4GRN2</accession>
<dbReference type="Proteomes" id="UP000501534">
    <property type="component" value="Chromosome"/>
</dbReference>